<sequence>MPLFALLHYIVYKYLGAGDLEQLSLLVSEFQDKSEPGRGRKREPKSSGNGNMEESLKTKFLPPAMEVEIWFGFFPMPPIPIVLKHFFLFLSARTITLMEKLEHIFWIA</sequence>
<gene>
    <name evidence="3" type="ordered locus">Os04g0435475</name>
    <name evidence="3" type="ORF">OSNPB_040435475</name>
</gene>
<organism evidence="3 4">
    <name type="scientific">Oryza sativa subsp. japonica</name>
    <name type="common">Rice</name>
    <dbReference type="NCBI Taxonomy" id="39947"/>
    <lineage>
        <taxon>Eukaryota</taxon>
        <taxon>Viridiplantae</taxon>
        <taxon>Streptophyta</taxon>
        <taxon>Embryophyta</taxon>
        <taxon>Tracheophyta</taxon>
        <taxon>Spermatophyta</taxon>
        <taxon>Magnoliopsida</taxon>
        <taxon>Liliopsida</taxon>
        <taxon>Poales</taxon>
        <taxon>Poaceae</taxon>
        <taxon>BOP clade</taxon>
        <taxon>Oryzoideae</taxon>
        <taxon>Oryzeae</taxon>
        <taxon>Oryzinae</taxon>
        <taxon>Oryza</taxon>
        <taxon>Oryza sativa</taxon>
    </lineage>
</organism>
<evidence type="ECO:0000256" key="1">
    <source>
        <dbReference type="SAM" id="MobiDB-lite"/>
    </source>
</evidence>
<name>A0A0P0WAQ0_ORYSJ</name>
<dbReference type="Gramene" id="Os04t0435475-00">
    <property type="protein sequence ID" value="Os04t0435475-00"/>
    <property type="gene ID" value="Os04g0435475"/>
</dbReference>
<dbReference type="Proteomes" id="UP000059680">
    <property type="component" value="Chromosome 4"/>
</dbReference>
<proteinExistence type="predicted"/>
<dbReference type="EMBL" id="AP014960">
    <property type="protein sequence ID" value="BAS89302.1"/>
    <property type="molecule type" value="Genomic_DNA"/>
</dbReference>
<keyword evidence="2" id="KW-0812">Transmembrane</keyword>
<evidence type="ECO:0000313" key="4">
    <source>
        <dbReference type="Proteomes" id="UP000059680"/>
    </source>
</evidence>
<reference evidence="3 4" key="2">
    <citation type="journal article" date="2013" name="Plant Cell Physiol.">
        <title>Rice Annotation Project Database (RAP-DB): an integrative and interactive database for rice genomics.</title>
        <authorList>
            <person name="Sakai H."/>
            <person name="Lee S.S."/>
            <person name="Tanaka T."/>
            <person name="Numa H."/>
            <person name="Kim J."/>
            <person name="Kawahara Y."/>
            <person name="Wakimoto H."/>
            <person name="Yang C.C."/>
            <person name="Iwamoto M."/>
            <person name="Abe T."/>
            <person name="Yamada Y."/>
            <person name="Muto A."/>
            <person name="Inokuchi H."/>
            <person name="Ikemura T."/>
            <person name="Matsumoto T."/>
            <person name="Sasaki T."/>
            <person name="Itoh T."/>
        </authorList>
    </citation>
    <scope>NUCLEOTIDE SEQUENCE [LARGE SCALE GENOMIC DNA]</scope>
    <source>
        <strain evidence="4">cv. Nipponbare</strain>
    </source>
</reference>
<dbReference type="AlphaFoldDB" id="A0A0P0WAQ0"/>
<accession>A0A0P0WAQ0</accession>
<evidence type="ECO:0000256" key="2">
    <source>
        <dbReference type="SAM" id="Phobius"/>
    </source>
</evidence>
<feature type="region of interest" description="Disordered" evidence="1">
    <location>
        <begin position="31"/>
        <end position="55"/>
    </location>
</feature>
<reference evidence="3 4" key="3">
    <citation type="journal article" date="2013" name="Rice">
        <title>Improvement of the Oryza sativa Nipponbare reference genome using next generation sequence and optical map data.</title>
        <authorList>
            <person name="Kawahara Y."/>
            <person name="de la Bastide M."/>
            <person name="Hamilton J.P."/>
            <person name="Kanamori H."/>
            <person name="McCombie W.R."/>
            <person name="Ouyang S."/>
            <person name="Schwartz D.C."/>
            <person name="Tanaka T."/>
            <person name="Wu J."/>
            <person name="Zhou S."/>
            <person name="Childs K.L."/>
            <person name="Davidson R.M."/>
            <person name="Lin H."/>
            <person name="Quesada-Ocampo L."/>
            <person name="Vaillancourt B."/>
            <person name="Sakai H."/>
            <person name="Lee S.S."/>
            <person name="Kim J."/>
            <person name="Numa H."/>
            <person name="Itoh T."/>
            <person name="Buell C.R."/>
            <person name="Matsumoto T."/>
        </authorList>
    </citation>
    <scope>NUCLEOTIDE SEQUENCE [LARGE SCALE GENOMIC DNA]</scope>
    <source>
        <strain evidence="4">cv. Nipponbare</strain>
    </source>
</reference>
<feature type="transmembrane region" description="Helical" evidence="2">
    <location>
        <begin position="69"/>
        <end position="90"/>
    </location>
</feature>
<reference evidence="4" key="1">
    <citation type="journal article" date="2005" name="Nature">
        <title>The map-based sequence of the rice genome.</title>
        <authorList>
            <consortium name="International rice genome sequencing project (IRGSP)"/>
            <person name="Matsumoto T."/>
            <person name="Wu J."/>
            <person name="Kanamori H."/>
            <person name="Katayose Y."/>
            <person name="Fujisawa M."/>
            <person name="Namiki N."/>
            <person name="Mizuno H."/>
            <person name="Yamamoto K."/>
            <person name="Antonio B.A."/>
            <person name="Baba T."/>
            <person name="Sakata K."/>
            <person name="Nagamura Y."/>
            <person name="Aoki H."/>
            <person name="Arikawa K."/>
            <person name="Arita K."/>
            <person name="Bito T."/>
            <person name="Chiden Y."/>
            <person name="Fujitsuka N."/>
            <person name="Fukunaka R."/>
            <person name="Hamada M."/>
            <person name="Harada C."/>
            <person name="Hayashi A."/>
            <person name="Hijishita S."/>
            <person name="Honda M."/>
            <person name="Hosokawa S."/>
            <person name="Ichikawa Y."/>
            <person name="Idonuma A."/>
            <person name="Iijima M."/>
            <person name="Ikeda M."/>
            <person name="Ikeno M."/>
            <person name="Ito K."/>
            <person name="Ito S."/>
            <person name="Ito T."/>
            <person name="Ito Y."/>
            <person name="Ito Y."/>
            <person name="Iwabuchi A."/>
            <person name="Kamiya K."/>
            <person name="Karasawa W."/>
            <person name="Kurita K."/>
            <person name="Katagiri S."/>
            <person name="Kikuta A."/>
            <person name="Kobayashi H."/>
            <person name="Kobayashi N."/>
            <person name="Machita K."/>
            <person name="Maehara T."/>
            <person name="Masukawa M."/>
            <person name="Mizubayashi T."/>
            <person name="Mukai Y."/>
            <person name="Nagasaki H."/>
            <person name="Nagata Y."/>
            <person name="Naito S."/>
            <person name="Nakashima M."/>
            <person name="Nakama Y."/>
            <person name="Nakamichi Y."/>
            <person name="Nakamura M."/>
            <person name="Meguro A."/>
            <person name="Negishi M."/>
            <person name="Ohta I."/>
            <person name="Ohta T."/>
            <person name="Okamoto M."/>
            <person name="Ono N."/>
            <person name="Saji S."/>
            <person name="Sakaguchi M."/>
            <person name="Sakai K."/>
            <person name="Shibata M."/>
            <person name="Shimokawa T."/>
            <person name="Song J."/>
            <person name="Takazaki Y."/>
            <person name="Terasawa K."/>
            <person name="Tsugane M."/>
            <person name="Tsuji K."/>
            <person name="Ueda S."/>
            <person name="Waki K."/>
            <person name="Yamagata H."/>
            <person name="Yamamoto M."/>
            <person name="Yamamoto S."/>
            <person name="Yamane H."/>
            <person name="Yoshiki S."/>
            <person name="Yoshihara R."/>
            <person name="Yukawa K."/>
            <person name="Zhong H."/>
            <person name="Yano M."/>
            <person name="Yuan Q."/>
            <person name="Ouyang S."/>
            <person name="Liu J."/>
            <person name="Jones K.M."/>
            <person name="Gansberger K."/>
            <person name="Moffat K."/>
            <person name="Hill J."/>
            <person name="Bera J."/>
            <person name="Fadrosh D."/>
            <person name="Jin S."/>
            <person name="Johri S."/>
            <person name="Kim M."/>
            <person name="Overton L."/>
            <person name="Reardon M."/>
            <person name="Tsitrin T."/>
            <person name="Vuong H."/>
            <person name="Weaver B."/>
            <person name="Ciecko A."/>
            <person name="Tallon L."/>
            <person name="Jackson J."/>
            <person name="Pai G."/>
            <person name="Aken S.V."/>
            <person name="Utterback T."/>
            <person name="Reidmuller S."/>
            <person name="Feldblyum T."/>
            <person name="Hsiao J."/>
            <person name="Zismann V."/>
            <person name="Iobst S."/>
            <person name="de Vazeille A.R."/>
            <person name="Buell C.R."/>
            <person name="Ying K."/>
            <person name="Li Y."/>
            <person name="Lu T."/>
            <person name="Huang Y."/>
            <person name="Zhao Q."/>
            <person name="Feng Q."/>
            <person name="Zhang L."/>
            <person name="Zhu J."/>
            <person name="Weng Q."/>
            <person name="Mu J."/>
            <person name="Lu Y."/>
            <person name="Fan D."/>
            <person name="Liu Y."/>
            <person name="Guan J."/>
            <person name="Zhang Y."/>
            <person name="Yu S."/>
            <person name="Liu X."/>
            <person name="Zhang Y."/>
            <person name="Hong G."/>
            <person name="Han B."/>
            <person name="Choisne N."/>
            <person name="Demange N."/>
            <person name="Orjeda G."/>
            <person name="Samain S."/>
            <person name="Cattolico L."/>
            <person name="Pelletier E."/>
            <person name="Couloux A."/>
            <person name="Segurens B."/>
            <person name="Wincker P."/>
            <person name="D'Hont A."/>
            <person name="Scarpelli C."/>
            <person name="Weissenbach J."/>
            <person name="Salanoubat M."/>
            <person name="Quetier F."/>
            <person name="Yu Y."/>
            <person name="Kim H.R."/>
            <person name="Rambo T."/>
            <person name="Currie J."/>
            <person name="Collura K."/>
            <person name="Luo M."/>
            <person name="Yang T."/>
            <person name="Ammiraju J.S.S."/>
            <person name="Engler F."/>
            <person name="Soderlund C."/>
            <person name="Wing R.A."/>
            <person name="Palmer L.E."/>
            <person name="de la Bastide M."/>
            <person name="Spiegel L."/>
            <person name="Nascimento L."/>
            <person name="Zutavern T."/>
            <person name="O'Shaughnessy A."/>
            <person name="Dike S."/>
            <person name="Dedhia N."/>
            <person name="Preston R."/>
            <person name="Balija V."/>
            <person name="McCombie W.R."/>
            <person name="Chow T."/>
            <person name="Chen H."/>
            <person name="Chung M."/>
            <person name="Chen C."/>
            <person name="Shaw J."/>
            <person name="Wu H."/>
            <person name="Hsiao K."/>
            <person name="Chao Y."/>
            <person name="Chu M."/>
            <person name="Cheng C."/>
            <person name="Hour A."/>
            <person name="Lee P."/>
            <person name="Lin S."/>
            <person name="Lin Y."/>
            <person name="Liou J."/>
            <person name="Liu S."/>
            <person name="Hsing Y."/>
            <person name="Raghuvanshi S."/>
            <person name="Mohanty A."/>
            <person name="Bharti A.K."/>
            <person name="Gaur A."/>
            <person name="Gupta V."/>
            <person name="Kumar D."/>
            <person name="Ravi V."/>
            <person name="Vij S."/>
            <person name="Kapur A."/>
            <person name="Khurana P."/>
            <person name="Khurana P."/>
            <person name="Khurana J.P."/>
            <person name="Tyagi A.K."/>
            <person name="Gaikwad K."/>
            <person name="Singh A."/>
            <person name="Dalal V."/>
            <person name="Srivastava S."/>
            <person name="Dixit A."/>
            <person name="Pal A.K."/>
            <person name="Ghazi I.A."/>
            <person name="Yadav M."/>
            <person name="Pandit A."/>
            <person name="Bhargava A."/>
            <person name="Sureshbabu K."/>
            <person name="Batra K."/>
            <person name="Sharma T.R."/>
            <person name="Mohapatra T."/>
            <person name="Singh N.K."/>
            <person name="Messing J."/>
            <person name="Nelson A.B."/>
            <person name="Fuks G."/>
            <person name="Kavchok S."/>
            <person name="Keizer G."/>
            <person name="Linton E."/>
            <person name="Llaca V."/>
            <person name="Song R."/>
            <person name="Tanyolac B."/>
            <person name="Young S."/>
            <person name="Ho-Il K."/>
            <person name="Hahn J.H."/>
            <person name="Sangsakoo G."/>
            <person name="Vanavichit A."/>
            <person name="de Mattos Luiz.A.T."/>
            <person name="Zimmer P.D."/>
            <person name="Malone G."/>
            <person name="Dellagostin O."/>
            <person name="de Oliveira A.C."/>
            <person name="Bevan M."/>
            <person name="Bancroft I."/>
            <person name="Minx P."/>
            <person name="Cordum H."/>
            <person name="Wilson R."/>
            <person name="Cheng Z."/>
            <person name="Jin W."/>
            <person name="Jiang J."/>
            <person name="Leong S.A."/>
            <person name="Iwama H."/>
            <person name="Gojobori T."/>
            <person name="Itoh T."/>
            <person name="Niimura Y."/>
            <person name="Fujii Y."/>
            <person name="Habara T."/>
            <person name="Sakai H."/>
            <person name="Sato Y."/>
            <person name="Wilson G."/>
            <person name="Kumar K."/>
            <person name="McCouch S."/>
            <person name="Juretic N."/>
            <person name="Hoen D."/>
            <person name="Wright S."/>
            <person name="Bruskiewich R."/>
            <person name="Bureau T."/>
            <person name="Miyao A."/>
            <person name="Hirochika H."/>
            <person name="Nishikawa T."/>
            <person name="Kadowaki K."/>
            <person name="Sugiura M."/>
            <person name="Burr B."/>
            <person name="Sasaki T."/>
        </authorList>
    </citation>
    <scope>NUCLEOTIDE SEQUENCE [LARGE SCALE GENOMIC DNA]</scope>
    <source>
        <strain evidence="4">cv. Nipponbare</strain>
    </source>
</reference>
<keyword evidence="4" id="KW-1185">Reference proteome</keyword>
<keyword evidence="2" id="KW-1133">Transmembrane helix</keyword>
<dbReference type="PaxDb" id="39947-A0A0P0WAQ0"/>
<protein>
    <submittedName>
        <fullName evidence="3">Os04g0435475 protein</fullName>
    </submittedName>
</protein>
<dbReference type="InParanoid" id="A0A0P0WAQ0"/>
<dbReference type="FunCoup" id="A0A0P0WAQ0">
    <property type="interactions" value="200"/>
</dbReference>
<keyword evidence="2" id="KW-0472">Membrane</keyword>
<evidence type="ECO:0000313" key="3">
    <source>
        <dbReference type="EMBL" id="BAS89302.1"/>
    </source>
</evidence>